<name>A0A7Y9K0H6_9SPHN</name>
<protein>
    <submittedName>
        <fullName evidence="1">Uncharacterized protein</fullName>
    </submittedName>
</protein>
<proteinExistence type="predicted"/>
<comment type="caution">
    <text evidence="1">The sequence shown here is derived from an EMBL/GenBank/DDBJ whole genome shotgun (WGS) entry which is preliminary data.</text>
</comment>
<accession>A0A7Y9K0H6</accession>
<dbReference type="AlphaFoldDB" id="A0A7Y9K0H6"/>
<reference evidence="1 2" key="1">
    <citation type="submission" date="2020-08" db="EMBL/GenBank/DDBJ databases">
        <title>The Agave Microbiome: Exploring the role of microbial communities in plant adaptations to desert environments.</title>
        <authorList>
            <person name="Partida-Martinez L.P."/>
        </authorList>
    </citation>
    <scope>NUCLEOTIDE SEQUENCE [LARGE SCALE GENOMIC DNA]</scope>
    <source>
        <strain evidence="1 2">AS2.3</strain>
    </source>
</reference>
<dbReference type="EMBL" id="JACCBY010000001">
    <property type="protein sequence ID" value="NYD88892.1"/>
    <property type="molecule type" value="Genomic_DNA"/>
</dbReference>
<organism evidence="1 2">
    <name type="scientific">Sphingomonas melonis</name>
    <dbReference type="NCBI Taxonomy" id="152682"/>
    <lineage>
        <taxon>Bacteria</taxon>
        <taxon>Pseudomonadati</taxon>
        <taxon>Pseudomonadota</taxon>
        <taxon>Alphaproteobacteria</taxon>
        <taxon>Sphingomonadales</taxon>
        <taxon>Sphingomonadaceae</taxon>
        <taxon>Sphingomonas</taxon>
    </lineage>
</organism>
<evidence type="ECO:0000313" key="1">
    <source>
        <dbReference type="EMBL" id="NYD88892.1"/>
    </source>
</evidence>
<keyword evidence="2" id="KW-1185">Reference proteome</keyword>
<sequence length="156" mass="16508">MTAPNIHGRRRTFSASAAVDAQNAILTSIKTDDAATWADMGRVLGKSDDRAAAYANTSSPIDLPTFLAGCHEWGGRFADPLLALVGGRWADAGAICTGDESAALTLANLLPAVIAIEADQLTETHELLPHEALIRRVNALTCVWLEMIAAEKGRGQ</sequence>
<dbReference type="Proteomes" id="UP000517753">
    <property type="component" value="Unassembled WGS sequence"/>
</dbReference>
<evidence type="ECO:0000313" key="2">
    <source>
        <dbReference type="Proteomes" id="UP000517753"/>
    </source>
</evidence>
<dbReference type="RefSeq" id="WP_179507431.1">
    <property type="nucleotide sequence ID" value="NZ_JACCBY010000001.1"/>
</dbReference>
<gene>
    <name evidence="1" type="ORF">HD841_000661</name>
</gene>